<dbReference type="Pfam" id="PF00061">
    <property type="entry name" value="Lipocalin"/>
    <property type="match status" value="1"/>
</dbReference>
<dbReference type="InterPro" id="IPR022272">
    <property type="entry name" value="Lipocalin_CS"/>
</dbReference>
<dbReference type="GO" id="GO:0031409">
    <property type="term" value="F:pigment binding"/>
    <property type="evidence" value="ECO:0007669"/>
    <property type="project" value="InterPro"/>
</dbReference>
<comment type="caution">
    <text evidence="5">The sequence shown here is derived from an EMBL/GenBank/DDBJ whole genome shotgun (WGS) entry which is preliminary data.</text>
</comment>
<evidence type="ECO:0000256" key="3">
    <source>
        <dbReference type="SAM" id="MobiDB-lite"/>
    </source>
</evidence>
<dbReference type="AlphaFoldDB" id="A0A8S9Y0M5"/>
<dbReference type="PANTHER" id="PTHR10612:SF34">
    <property type="entry name" value="APOLIPOPROTEIN D"/>
    <property type="match status" value="1"/>
</dbReference>
<evidence type="ECO:0000259" key="4">
    <source>
        <dbReference type="Pfam" id="PF00061"/>
    </source>
</evidence>
<dbReference type="PRINTS" id="PR01273">
    <property type="entry name" value="INVTBRTCOLOR"/>
</dbReference>
<dbReference type="OrthoDB" id="565904at2759"/>
<protein>
    <recommendedName>
        <fullName evidence="4">Lipocalin/cytosolic fatty-acid binding domain-containing protein</fullName>
    </recommendedName>
</protein>
<reference evidence="5" key="1">
    <citation type="journal article" date="2021" name="Mol. Ecol. Resour.">
        <title>Apolygus lucorum genome provides insights into omnivorousness and mesophyll feeding.</title>
        <authorList>
            <person name="Liu Y."/>
            <person name="Liu H."/>
            <person name="Wang H."/>
            <person name="Huang T."/>
            <person name="Liu B."/>
            <person name="Yang B."/>
            <person name="Yin L."/>
            <person name="Li B."/>
            <person name="Zhang Y."/>
            <person name="Zhang S."/>
            <person name="Jiang F."/>
            <person name="Zhang X."/>
            <person name="Ren Y."/>
            <person name="Wang B."/>
            <person name="Wang S."/>
            <person name="Lu Y."/>
            <person name="Wu K."/>
            <person name="Fan W."/>
            <person name="Wang G."/>
        </authorList>
    </citation>
    <scope>NUCLEOTIDE SEQUENCE</scope>
    <source>
        <strain evidence="5">12Hb</strain>
    </source>
</reference>
<dbReference type="Gene3D" id="2.40.128.20">
    <property type="match status" value="1"/>
</dbReference>
<organism evidence="5 6">
    <name type="scientific">Apolygus lucorum</name>
    <name type="common">Small green plant bug</name>
    <name type="synonym">Lygocoris lucorum</name>
    <dbReference type="NCBI Taxonomy" id="248454"/>
    <lineage>
        <taxon>Eukaryota</taxon>
        <taxon>Metazoa</taxon>
        <taxon>Ecdysozoa</taxon>
        <taxon>Arthropoda</taxon>
        <taxon>Hexapoda</taxon>
        <taxon>Insecta</taxon>
        <taxon>Pterygota</taxon>
        <taxon>Neoptera</taxon>
        <taxon>Paraneoptera</taxon>
        <taxon>Hemiptera</taxon>
        <taxon>Heteroptera</taxon>
        <taxon>Panheteroptera</taxon>
        <taxon>Cimicomorpha</taxon>
        <taxon>Miridae</taxon>
        <taxon>Mirini</taxon>
        <taxon>Apolygus</taxon>
    </lineage>
</organism>
<dbReference type="InterPro" id="IPR012674">
    <property type="entry name" value="Calycin"/>
</dbReference>
<evidence type="ECO:0000313" key="6">
    <source>
        <dbReference type="Proteomes" id="UP000466442"/>
    </source>
</evidence>
<dbReference type="SUPFAM" id="SSF50814">
    <property type="entry name" value="Lipocalins"/>
    <property type="match status" value="1"/>
</dbReference>
<dbReference type="GO" id="GO:0005737">
    <property type="term" value="C:cytoplasm"/>
    <property type="evidence" value="ECO:0007669"/>
    <property type="project" value="TreeGrafter"/>
</dbReference>
<dbReference type="GO" id="GO:0006629">
    <property type="term" value="P:lipid metabolic process"/>
    <property type="evidence" value="ECO:0007669"/>
    <property type="project" value="TreeGrafter"/>
</dbReference>
<dbReference type="EMBL" id="WIXP02000003">
    <property type="protein sequence ID" value="KAF6214078.1"/>
    <property type="molecule type" value="Genomic_DNA"/>
</dbReference>
<dbReference type="InterPro" id="IPR003057">
    <property type="entry name" value="Invtbrt_color"/>
</dbReference>
<comment type="similarity">
    <text evidence="2">Belongs to the calycin superfamily. Lipocalin family.</text>
</comment>
<feature type="domain" description="Lipocalin/cytosolic fatty-acid binding" evidence="4">
    <location>
        <begin position="105"/>
        <end position="245"/>
    </location>
</feature>
<evidence type="ECO:0000256" key="2">
    <source>
        <dbReference type="RuleBase" id="RU003695"/>
    </source>
</evidence>
<dbReference type="Proteomes" id="UP000466442">
    <property type="component" value="Unassembled WGS sequence"/>
</dbReference>
<accession>A0A8S9Y0M5</accession>
<keyword evidence="1" id="KW-1015">Disulfide bond</keyword>
<proteinExistence type="inferred from homology"/>
<feature type="region of interest" description="Disordered" evidence="3">
    <location>
        <begin position="249"/>
        <end position="270"/>
    </location>
</feature>
<dbReference type="PANTHER" id="PTHR10612">
    <property type="entry name" value="APOLIPOPROTEIN D"/>
    <property type="match status" value="1"/>
</dbReference>
<evidence type="ECO:0000256" key="1">
    <source>
        <dbReference type="ARBA" id="ARBA00023157"/>
    </source>
</evidence>
<sequence>MPLGNKFSADQSAERRPPSLTYKNGLRCGRVGVSLAASRRSRSVESRSSGSFLTPSTHTDSLKMELLHLAVVLIFVSSSSAQIPYLGDCPTLSPMENFNISRFMGIWYEAERYFQIYQMGGRCVSLEYLQDGDDYVKTISRQKSLVSGTYSETVLRAIRVEKGHASGMFFSYPYFPMDLPYTILDTDYKDFAVAWSCNSLRFANIRNAWILTRERHPSVGVMENAYSVLDLNGISRAFFYRTDQNNCPDVEESKNSTVTNTHDPQTRHGI</sequence>
<dbReference type="InterPro" id="IPR000566">
    <property type="entry name" value="Lipocln_cytosolic_FA-bd_dom"/>
</dbReference>
<name>A0A8S9Y0M5_APOLU</name>
<keyword evidence="6" id="KW-1185">Reference proteome</keyword>
<evidence type="ECO:0000313" key="5">
    <source>
        <dbReference type="EMBL" id="KAF6214078.1"/>
    </source>
</evidence>
<dbReference type="PROSITE" id="PS00213">
    <property type="entry name" value="LIPOCALIN"/>
    <property type="match status" value="1"/>
</dbReference>
<dbReference type="GO" id="GO:0000302">
    <property type="term" value="P:response to reactive oxygen species"/>
    <property type="evidence" value="ECO:0007669"/>
    <property type="project" value="TreeGrafter"/>
</dbReference>
<gene>
    <name evidence="5" type="ORF">GE061_011809</name>
</gene>